<proteinExistence type="inferred from homology"/>
<feature type="compositionally biased region" description="Acidic residues" evidence="4">
    <location>
        <begin position="210"/>
        <end position="221"/>
    </location>
</feature>
<feature type="compositionally biased region" description="Acidic residues" evidence="4">
    <location>
        <begin position="502"/>
        <end position="525"/>
    </location>
</feature>
<dbReference type="GO" id="GO:0006355">
    <property type="term" value="P:regulation of DNA-templated transcription"/>
    <property type="evidence" value="ECO:0007669"/>
    <property type="project" value="InterPro"/>
</dbReference>
<feature type="compositionally biased region" description="Acidic residues" evidence="4">
    <location>
        <begin position="163"/>
        <end position="191"/>
    </location>
</feature>
<dbReference type="InterPro" id="IPR044701">
    <property type="entry name" value="MRL7/MRL7L"/>
</dbReference>
<feature type="region of interest" description="Disordered" evidence="4">
    <location>
        <begin position="155"/>
        <end position="530"/>
    </location>
</feature>
<evidence type="ECO:0000313" key="5">
    <source>
        <dbReference type="EMBL" id="JAU18287.1"/>
    </source>
</evidence>
<feature type="compositionally biased region" description="Acidic residues" evidence="4">
    <location>
        <begin position="454"/>
        <end position="471"/>
    </location>
</feature>
<dbReference type="Pfam" id="PF14580">
    <property type="entry name" value="LRR_9"/>
    <property type="match status" value="1"/>
</dbReference>
<keyword evidence="2" id="KW-0677">Repeat</keyword>
<feature type="compositionally biased region" description="Acidic residues" evidence="4">
    <location>
        <begin position="245"/>
        <end position="303"/>
    </location>
</feature>
<protein>
    <submittedName>
        <fullName evidence="5">Acidic leucine-rich nuclear phosphoprotein 32-related protein</fullName>
    </submittedName>
</protein>
<evidence type="ECO:0000256" key="1">
    <source>
        <dbReference type="ARBA" id="ARBA00022614"/>
    </source>
</evidence>
<evidence type="ECO:0000256" key="4">
    <source>
        <dbReference type="SAM" id="MobiDB-lite"/>
    </source>
</evidence>
<dbReference type="Gene3D" id="3.40.30.10">
    <property type="entry name" value="Glutaredoxin"/>
    <property type="match status" value="1"/>
</dbReference>
<accession>A0A1J3DGP4</accession>
<dbReference type="PANTHER" id="PTHR34669:SF1">
    <property type="entry name" value="THIOREDOXIN-LIKE FOLD DOMAIN-CONTAINING PROTEIN MRL7L, CHLOROPLASTIC"/>
    <property type="match status" value="1"/>
</dbReference>
<dbReference type="EMBL" id="GEVI01014033">
    <property type="protein sequence ID" value="JAU18287.1"/>
    <property type="molecule type" value="Transcribed_RNA"/>
</dbReference>
<dbReference type="AlphaFoldDB" id="A0A1J3DGP4"/>
<dbReference type="PROSITE" id="PS51450">
    <property type="entry name" value="LRR"/>
    <property type="match status" value="1"/>
</dbReference>
<evidence type="ECO:0000256" key="2">
    <source>
        <dbReference type="ARBA" id="ARBA00022737"/>
    </source>
</evidence>
<dbReference type="FunFam" id="3.80.10.10:FF:000131">
    <property type="entry name" value="acidic leucine-rich nuclear phosphoprotein 32-related protein-like"/>
    <property type="match status" value="1"/>
</dbReference>
<dbReference type="Gene3D" id="3.80.10.10">
    <property type="entry name" value="Ribonuclease Inhibitor"/>
    <property type="match status" value="1"/>
</dbReference>
<dbReference type="GO" id="GO:0009570">
    <property type="term" value="C:chloroplast stroma"/>
    <property type="evidence" value="ECO:0007669"/>
    <property type="project" value="TreeGrafter"/>
</dbReference>
<feature type="compositionally biased region" description="Acidic residues" evidence="4">
    <location>
        <begin position="373"/>
        <end position="390"/>
    </location>
</feature>
<organism evidence="5">
    <name type="scientific">Noccaea caerulescens</name>
    <name type="common">Alpine penny-cress</name>
    <name type="synonym">Thlaspi caerulescens</name>
    <dbReference type="NCBI Taxonomy" id="107243"/>
    <lineage>
        <taxon>Eukaryota</taxon>
        <taxon>Viridiplantae</taxon>
        <taxon>Streptophyta</taxon>
        <taxon>Embryophyta</taxon>
        <taxon>Tracheophyta</taxon>
        <taxon>Spermatophyta</taxon>
        <taxon>Magnoliopsida</taxon>
        <taxon>eudicotyledons</taxon>
        <taxon>Gunneridae</taxon>
        <taxon>Pentapetalae</taxon>
        <taxon>rosids</taxon>
        <taxon>malvids</taxon>
        <taxon>Brassicales</taxon>
        <taxon>Brassicaceae</taxon>
        <taxon>Coluteocarpeae</taxon>
        <taxon>Noccaea</taxon>
    </lineage>
</organism>
<feature type="compositionally biased region" description="Acidic residues" evidence="4">
    <location>
        <begin position="349"/>
        <end position="366"/>
    </location>
</feature>
<feature type="compositionally biased region" description="Basic and acidic residues" evidence="4">
    <location>
        <begin position="235"/>
        <end position="244"/>
    </location>
</feature>
<dbReference type="SUPFAM" id="SSF52058">
    <property type="entry name" value="L domain-like"/>
    <property type="match status" value="1"/>
</dbReference>
<keyword evidence="1" id="KW-0433">Leucine-rich repeat</keyword>
<dbReference type="InterPro" id="IPR001611">
    <property type="entry name" value="Leu-rich_rpt"/>
</dbReference>
<reference evidence="5" key="1">
    <citation type="submission" date="2016-07" db="EMBL/GenBank/DDBJ databases">
        <title>De novo transcriptome assembly of four accessions of the metal hyperaccumulator plant Noccaea caerulescens.</title>
        <authorList>
            <person name="Blande D."/>
            <person name="Halimaa P."/>
            <person name="Tervahauta A.I."/>
            <person name="Aarts M.G."/>
            <person name="Karenlampi S.O."/>
        </authorList>
    </citation>
    <scope>NUCLEOTIDE SEQUENCE</scope>
</reference>
<dbReference type="GO" id="GO:0009658">
    <property type="term" value="P:chloroplast organization"/>
    <property type="evidence" value="ECO:0007669"/>
    <property type="project" value="InterPro"/>
</dbReference>
<sequence>MDEIWERAVETALVGETDPLAARVLTLDGSVKCVQGHLPRPELLERYQNLEHLSIASIGVSSLDRFPRLGKLRKLVLSDNRIAGGLEFLVQAGLGLLRDLDLSNNRIHLIEDLVPLAQLKLVSLDLYECPVTRIKDYRSKVFGLVKSLKYLDKMDVEENERPESEDEDEDDDEEEDDDEDEDDPGSCEIDGEERPNVMSNGNCEKLEGVLESEADEEETETETGRQSNGVSEHANGLRDEHLNMDDEENLDSEGEEKYEDDGFLVDATLDIDEEDEGEGEGAEEVDEGEEDEGEGAEEVDNDEGNLRVQPRNWLQRVRNGEIDGPEEVAEAGRESNWMSDVVANGFQNVDDEENDDSEEVEYEDDGFLVVDNQDMDEEDDEDEDDVDNDEVGVGVPHRNGLLRNILTGEIDGHEQGEDDGESGEEEEQGVEDGEDKDEDDYEVGHLAQPVAEAIEVDEDTESEEEYEDDDVQVVYSVASSSHLKRKRDEDDDGDSVSNSSDNNDDDDVSSAGDDDDDDDDDDDGEKEIVWQDDNYIRPIKDLTTAEWEEAVFKDISPLMVFVHNRYKRPKENEKFREEIEKAVQVIWNCGLPSPRCVAVDAVVETDLVSALKVSVFPEIIFTKAGKILYREKGIRTADELSKIMAFFYYGAAKPPCLNGIDSSQEQIPSVDVSVD</sequence>
<feature type="compositionally biased region" description="Acidic residues" evidence="4">
    <location>
        <begin position="416"/>
        <end position="441"/>
    </location>
</feature>
<dbReference type="PANTHER" id="PTHR34669">
    <property type="entry name" value="THIOREDOXIN-LIKE FOLD DOMAIN-CONTAINING PROTEIN MRL7L, CHLOROPLASTIC"/>
    <property type="match status" value="1"/>
</dbReference>
<gene>
    <name evidence="5" type="ORF">GA_TR19304_c1_g1_i1_g.63378</name>
</gene>
<evidence type="ECO:0000256" key="3">
    <source>
        <dbReference type="ARBA" id="ARBA00025777"/>
    </source>
</evidence>
<dbReference type="InterPro" id="IPR032675">
    <property type="entry name" value="LRR_dom_sf"/>
</dbReference>
<comment type="similarity">
    <text evidence="3">Belongs to the ANP32 family.</text>
</comment>
<name>A0A1J3DGP4_NOCCA</name>